<dbReference type="Proteomes" id="UP000198508">
    <property type="component" value="Unassembled WGS sequence"/>
</dbReference>
<evidence type="ECO:0000313" key="4">
    <source>
        <dbReference type="Proteomes" id="UP000198508"/>
    </source>
</evidence>
<dbReference type="PROSITE" id="PS51257">
    <property type="entry name" value="PROKAR_LIPOPROTEIN"/>
    <property type="match status" value="1"/>
</dbReference>
<organism evidence="3 4">
    <name type="scientific">Enterocloster lavalensis</name>
    <dbReference type="NCBI Taxonomy" id="460384"/>
    <lineage>
        <taxon>Bacteria</taxon>
        <taxon>Bacillati</taxon>
        <taxon>Bacillota</taxon>
        <taxon>Clostridia</taxon>
        <taxon>Lachnospirales</taxon>
        <taxon>Lachnospiraceae</taxon>
        <taxon>Enterocloster</taxon>
    </lineage>
</organism>
<proteinExistence type="predicted"/>
<feature type="domain" description="GerMN" evidence="2">
    <location>
        <begin position="86"/>
        <end position="164"/>
    </location>
</feature>
<dbReference type="AlphaFoldDB" id="A0A1I0F7Z1"/>
<sequence>MKKLMMGVMLAAMAFALAACTPTTEKQKENTTAAAAADMETIPMTTGGASDKVPDPNVKPVAVISIYHGSDDSDGIVQDMDALDTEGLDAQLLVDKLVEYGVLTKGTKVLSFEIEGEGETATATLDLSQLKSEEGCSDRMLLAEVGNTFIDNFELKTIKVKVNGGNFEGKDIQQQDSDVLEYESDFEDMT</sequence>
<dbReference type="GeneID" id="93278007"/>
<feature type="chain" id="PRO_5044372529" description="GerMN domain-containing protein" evidence="1">
    <location>
        <begin position="19"/>
        <end position="190"/>
    </location>
</feature>
<dbReference type="RefSeq" id="WP_092362704.1">
    <property type="nucleotide sequence ID" value="NZ_CABJCG010000009.1"/>
</dbReference>
<evidence type="ECO:0000313" key="3">
    <source>
        <dbReference type="EMBL" id="SET53234.1"/>
    </source>
</evidence>
<dbReference type="STRING" id="460384.SAMN05216313_1084"/>
<evidence type="ECO:0000259" key="2">
    <source>
        <dbReference type="Pfam" id="PF10646"/>
    </source>
</evidence>
<reference evidence="4" key="1">
    <citation type="submission" date="2016-10" db="EMBL/GenBank/DDBJ databases">
        <authorList>
            <person name="Varghese N."/>
            <person name="Submissions S."/>
        </authorList>
    </citation>
    <scope>NUCLEOTIDE SEQUENCE [LARGE SCALE GENOMIC DNA]</scope>
    <source>
        <strain evidence="4">NLAE-zl-G277</strain>
    </source>
</reference>
<keyword evidence="1" id="KW-0732">Signal</keyword>
<accession>A0A1I0F7Z1</accession>
<feature type="signal peptide" evidence="1">
    <location>
        <begin position="1"/>
        <end position="18"/>
    </location>
</feature>
<dbReference type="Pfam" id="PF10646">
    <property type="entry name" value="Germane"/>
    <property type="match status" value="1"/>
</dbReference>
<name>A0A1I0F7Z1_9FIRM</name>
<dbReference type="InterPro" id="IPR019606">
    <property type="entry name" value="GerMN"/>
</dbReference>
<gene>
    <name evidence="3" type="ORF">SAMN05216313_1084</name>
</gene>
<evidence type="ECO:0000256" key="1">
    <source>
        <dbReference type="SAM" id="SignalP"/>
    </source>
</evidence>
<dbReference type="EMBL" id="FOIM01000008">
    <property type="protein sequence ID" value="SET53234.1"/>
    <property type="molecule type" value="Genomic_DNA"/>
</dbReference>
<keyword evidence="4" id="KW-1185">Reference proteome</keyword>
<protein>
    <recommendedName>
        <fullName evidence="2">GerMN domain-containing protein</fullName>
    </recommendedName>
</protein>